<dbReference type="EnsemblBacteria" id="ACZ18567">
    <property type="protein sequence ID" value="ACZ18567"/>
    <property type="gene ID" value="Taci_0330"/>
</dbReference>
<dbReference type="Pfam" id="PF02690">
    <property type="entry name" value="Na_Pi_cotrans"/>
    <property type="match status" value="1"/>
</dbReference>
<evidence type="ECO:0000256" key="6">
    <source>
        <dbReference type="SAM" id="Phobius"/>
    </source>
</evidence>
<dbReference type="GO" id="GO:0005436">
    <property type="term" value="F:sodium:phosphate symporter activity"/>
    <property type="evidence" value="ECO:0007669"/>
    <property type="project" value="InterPro"/>
</dbReference>
<name>D1B8G4_THEAS</name>
<keyword evidence="2" id="KW-1003">Cell membrane</keyword>
<feature type="transmembrane region" description="Helical" evidence="6">
    <location>
        <begin position="64"/>
        <end position="87"/>
    </location>
</feature>
<feature type="transmembrane region" description="Helical" evidence="6">
    <location>
        <begin position="132"/>
        <end position="150"/>
    </location>
</feature>
<evidence type="ECO:0000256" key="4">
    <source>
        <dbReference type="ARBA" id="ARBA00022989"/>
    </source>
</evidence>
<evidence type="ECO:0000256" key="2">
    <source>
        <dbReference type="ARBA" id="ARBA00022475"/>
    </source>
</evidence>
<feature type="transmembrane region" description="Helical" evidence="6">
    <location>
        <begin position="237"/>
        <end position="260"/>
    </location>
</feature>
<gene>
    <name evidence="7" type="ordered locus">Taci_0330</name>
</gene>
<dbReference type="PANTHER" id="PTHR10010">
    <property type="entry name" value="SOLUTE CARRIER FAMILY 34 SODIUM PHOSPHATE , MEMBER 2-RELATED"/>
    <property type="match status" value="1"/>
</dbReference>
<evidence type="ECO:0000256" key="1">
    <source>
        <dbReference type="ARBA" id="ARBA00004651"/>
    </source>
</evidence>
<organism evidence="7 8">
    <name type="scientific">Thermanaerovibrio acidaminovorans (strain ATCC 49978 / DSM 6589 / Su883)</name>
    <name type="common">Selenomonas acidaminovorans</name>
    <dbReference type="NCBI Taxonomy" id="525903"/>
    <lineage>
        <taxon>Bacteria</taxon>
        <taxon>Thermotogati</taxon>
        <taxon>Synergistota</taxon>
        <taxon>Synergistia</taxon>
        <taxon>Synergistales</taxon>
        <taxon>Synergistaceae</taxon>
        <taxon>Thermanaerovibrio</taxon>
    </lineage>
</organism>
<evidence type="ECO:0000313" key="8">
    <source>
        <dbReference type="Proteomes" id="UP000002030"/>
    </source>
</evidence>
<evidence type="ECO:0000256" key="3">
    <source>
        <dbReference type="ARBA" id="ARBA00022692"/>
    </source>
</evidence>
<dbReference type="RefSeq" id="WP_012869083.1">
    <property type="nucleotide sequence ID" value="NC_013522.1"/>
</dbReference>
<dbReference type="AlphaFoldDB" id="D1B8G4"/>
<evidence type="ECO:0000256" key="5">
    <source>
        <dbReference type="ARBA" id="ARBA00023136"/>
    </source>
</evidence>
<keyword evidence="3 6" id="KW-0812">Transmembrane</keyword>
<keyword evidence="8" id="KW-1185">Reference proteome</keyword>
<keyword evidence="4 6" id="KW-1133">Transmembrane helix</keyword>
<dbReference type="PANTHER" id="PTHR10010:SF46">
    <property type="entry name" value="SODIUM-DEPENDENT PHOSPHATE TRANSPORT PROTEIN 2B"/>
    <property type="match status" value="1"/>
</dbReference>
<proteinExistence type="predicted"/>
<dbReference type="STRING" id="525903.Taci_0330"/>
<dbReference type="NCBIfam" id="NF037997">
    <property type="entry name" value="Na_Pi_symport"/>
    <property type="match status" value="1"/>
</dbReference>
<dbReference type="KEGG" id="tai:Taci_0330"/>
<dbReference type="HOGENOM" id="CLU_025623_3_0_0"/>
<feature type="transmembrane region" description="Helical" evidence="6">
    <location>
        <begin position="37"/>
        <end position="58"/>
    </location>
</feature>
<dbReference type="eggNOG" id="COG1283">
    <property type="taxonomic scope" value="Bacteria"/>
</dbReference>
<dbReference type="EMBL" id="CP001818">
    <property type="protein sequence ID" value="ACZ18567.1"/>
    <property type="molecule type" value="Genomic_DNA"/>
</dbReference>
<keyword evidence="5 6" id="KW-0472">Membrane</keyword>
<dbReference type="InterPro" id="IPR003841">
    <property type="entry name" value="Na/Pi_transpt"/>
</dbReference>
<feature type="transmembrane region" description="Helical" evidence="6">
    <location>
        <begin position="171"/>
        <end position="195"/>
    </location>
</feature>
<comment type="subcellular location">
    <subcellularLocation>
        <location evidence="1">Cell membrane</location>
        <topology evidence="1">Multi-pass membrane protein</topology>
    </subcellularLocation>
</comment>
<evidence type="ECO:0000313" key="7">
    <source>
        <dbReference type="EMBL" id="ACZ18567.1"/>
    </source>
</evidence>
<accession>D1B8G4</accession>
<feature type="transmembrane region" description="Helical" evidence="6">
    <location>
        <begin position="272"/>
        <end position="295"/>
    </location>
</feature>
<dbReference type="GO" id="GO:0044341">
    <property type="term" value="P:sodium-dependent phosphate transport"/>
    <property type="evidence" value="ECO:0007669"/>
    <property type="project" value="InterPro"/>
</dbReference>
<sequence>MIGPGLTLLGGICLFLFGVEESSKASRRALGERERALMARFASGSVGALSLGALLSFVSQSSSVATSFAMGLVDIGALSFGSSIVTMMGSSIGASLMTFVLSMDVSLLGPGFVTLGTLWGAVSNPLSRYGPLIRGMGIVLVGMYMIKAGVSPLMEMGGVMDLVGHLAGRPWSLALLAFLATAAFQSSSAVVALGIAMASTGALGLDGAAWLVVGAHGGSFAPVVLASLGKKLSARRLAVATGIYKVIGALMGVFLVGLFTQRLGAMPPQRGIPVFMGFLTVVNGVVMLPLTGLLADLSARLVSGGLAPGETAYIDDALVGFPEVAFKLLEKELARLADLEDRLLGQLAQLAESRDGAVDGPAMDGLVDLADSCVRYLEAIEDPTPEGVERKKWLAKVALCLRSMAQVMTRDLHPAILRLKGVPVPGLGRAMGEVEEIFSASVGAWVLGDRYFAVRALGRYEPISHRGLGLSAGEGAQELFRLMDLERALVELLRGAVDLARMVIEEGS</sequence>
<protein>
    <submittedName>
        <fullName evidence="7">Na+/Picotransporter</fullName>
    </submittedName>
</protein>
<feature type="transmembrane region" description="Helical" evidence="6">
    <location>
        <begin position="207"/>
        <end position="225"/>
    </location>
</feature>
<feature type="transmembrane region" description="Helical" evidence="6">
    <location>
        <begin position="99"/>
        <end position="120"/>
    </location>
</feature>
<dbReference type="GO" id="GO:0005886">
    <property type="term" value="C:plasma membrane"/>
    <property type="evidence" value="ECO:0007669"/>
    <property type="project" value="UniProtKB-SubCell"/>
</dbReference>
<dbReference type="OrthoDB" id="1625at2"/>
<dbReference type="Proteomes" id="UP000002030">
    <property type="component" value="Chromosome"/>
</dbReference>
<reference evidence="7 8" key="1">
    <citation type="journal article" date="2009" name="Stand. Genomic Sci.">
        <title>Complete genome sequence of Thermanaerovibrio acidaminovorans type strain (Su883).</title>
        <authorList>
            <person name="Chovatia M."/>
            <person name="Sikorski J."/>
            <person name="Schroder M."/>
            <person name="Lapidus A."/>
            <person name="Nolan M."/>
            <person name="Tice H."/>
            <person name="Glavina Del Rio T."/>
            <person name="Copeland A."/>
            <person name="Cheng J.F."/>
            <person name="Lucas S."/>
            <person name="Chen F."/>
            <person name="Bruce D."/>
            <person name="Goodwin L."/>
            <person name="Pitluck S."/>
            <person name="Ivanova N."/>
            <person name="Mavromatis K."/>
            <person name="Ovchinnikova G."/>
            <person name="Pati A."/>
            <person name="Chen A."/>
            <person name="Palaniappan K."/>
            <person name="Land M."/>
            <person name="Hauser L."/>
            <person name="Chang Y.J."/>
            <person name="Jeffries C.D."/>
            <person name="Chain P."/>
            <person name="Saunders E."/>
            <person name="Detter J.C."/>
            <person name="Brettin T."/>
            <person name="Rohde M."/>
            <person name="Goker M."/>
            <person name="Spring S."/>
            <person name="Bristow J."/>
            <person name="Markowitz V."/>
            <person name="Hugenholtz P."/>
            <person name="Kyrpides N.C."/>
            <person name="Klenk H.P."/>
            <person name="Eisen J.A."/>
        </authorList>
    </citation>
    <scope>NUCLEOTIDE SEQUENCE [LARGE SCALE GENOMIC DNA]</scope>
    <source>
        <strain evidence="8">ATCC 49978 / DSM 6589 / Su883</strain>
    </source>
</reference>